<keyword evidence="5" id="KW-0234">DNA repair</keyword>
<dbReference type="NCBIfam" id="NF007621">
    <property type="entry name" value="PRK10276.1"/>
    <property type="match status" value="1"/>
</dbReference>
<keyword evidence="10" id="KW-1185">Reference proteome</keyword>
<dbReference type="InterPro" id="IPR050077">
    <property type="entry name" value="LexA_repressor"/>
</dbReference>
<dbReference type="GO" id="GO:0006281">
    <property type="term" value="P:DNA repair"/>
    <property type="evidence" value="ECO:0007669"/>
    <property type="project" value="UniProtKB-KW"/>
</dbReference>
<dbReference type="PANTHER" id="PTHR33516">
    <property type="entry name" value="LEXA REPRESSOR"/>
    <property type="match status" value="1"/>
</dbReference>
<organism evidence="9 10">
    <name type="scientific">Kiloniella litopenaei</name>
    <dbReference type="NCBI Taxonomy" id="1549748"/>
    <lineage>
        <taxon>Bacteria</taxon>
        <taxon>Pseudomonadati</taxon>
        <taxon>Pseudomonadota</taxon>
        <taxon>Alphaproteobacteria</taxon>
        <taxon>Rhodospirillales</taxon>
        <taxon>Kiloniellaceae</taxon>
        <taxon>Kiloniella</taxon>
    </lineage>
</organism>
<accession>A0A0M2QZX4</accession>
<dbReference type="Pfam" id="PF00717">
    <property type="entry name" value="Peptidase_S24"/>
    <property type="match status" value="1"/>
</dbReference>
<evidence type="ECO:0000256" key="7">
    <source>
        <dbReference type="RuleBase" id="RU003991"/>
    </source>
</evidence>
<evidence type="ECO:0000256" key="6">
    <source>
        <dbReference type="ARBA" id="ARBA00023236"/>
    </source>
</evidence>
<name>A0A0M2QZX4_9PROT</name>
<dbReference type="EMBL" id="LANI01000041">
    <property type="protein sequence ID" value="KKJ75177.1"/>
    <property type="molecule type" value="Genomic_DNA"/>
</dbReference>
<protein>
    <submittedName>
        <fullName evidence="9">Peptidase S24/S26A/S26B</fullName>
    </submittedName>
</protein>
<dbReference type="Gene3D" id="2.10.109.10">
    <property type="entry name" value="Umud Fragment, subunit A"/>
    <property type="match status" value="1"/>
</dbReference>
<feature type="domain" description="Peptidase S24/S26A/S26B/S26C" evidence="8">
    <location>
        <begin position="29"/>
        <end position="140"/>
    </location>
</feature>
<dbReference type="CDD" id="cd06529">
    <property type="entry name" value="S24_LexA-like"/>
    <property type="match status" value="1"/>
</dbReference>
<evidence type="ECO:0000256" key="1">
    <source>
        <dbReference type="ARBA" id="ARBA00007484"/>
    </source>
</evidence>
<evidence type="ECO:0000256" key="5">
    <source>
        <dbReference type="ARBA" id="ARBA00023204"/>
    </source>
</evidence>
<dbReference type="AlphaFoldDB" id="A0A0M2QZX4"/>
<sequence>MRMTDINNVSYPISVVNKWSYPLALVAWRIPAGFPSPAEDYIEGEIDLNEQLIRHPHATFLMKVAGDSMIGAGIMPGSTLVVDRSIEPRHGSVVIAVIDGQLTVKRLYNKSGVVQLRPENTTYNPINISKEQDLVIWGVVTNVINQLPQ</sequence>
<evidence type="ECO:0000256" key="2">
    <source>
        <dbReference type="ARBA" id="ARBA00022763"/>
    </source>
</evidence>
<dbReference type="InterPro" id="IPR015927">
    <property type="entry name" value="Peptidase_S24_S26A/B/C"/>
</dbReference>
<evidence type="ECO:0000313" key="10">
    <source>
        <dbReference type="Proteomes" id="UP000034491"/>
    </source>
</evidence>
<evidence type="ECO:0000256" key="3">
    <source>
        <dbReference type="ARBA" id="ARBA00022801"/>
    </source>
</evidence>
<dbReference type="PRINTS" id="PR00726">
    <property type="entry name" value="LEXASERPTASE"/>
</dbReference>
<dbReference type="GO" id="GO:0016787">
    <property type="term" value="F:hydrolase activity"/>
    <property type="evidence" value="ECO:0007669"/>
    <property type="project" value="UniProtKB-KW"/>
</dbReference>
<dbReference type="Proteomes" id="UP000034491">
    <property type="component" value="Unassembled WGS sequence"/>
</dbReference>
<comment type="caution">
    <text evidence="9">The sequence shown here is derived from an EMBL/GenBank/DDBJ whole genome shotgun (WGS) entry which is preliminary data.</text>
</comment>
<gene>
    <name evidence="9" type="ORF">WH95_19795</name>
</gene>
<dbReference type="PANTHER" id="PTHR33516:SF2">
    <property type="entry name" value="LEXA REPRESSOR-RELATED"/>
    <property type="match status" value="1"/>
</dbReference>
<keyword evidence="3 7" id="KW-0378">Hydrolase</keyword>
<dbReference type="PATRIC" id="fig|1549748.8.peg.3590"/>
<evidence type="ECO:0000256" key="4">
    <source>
        <dbReference type="ARBA" id="ARBA00022813"/>
    </source>
</evidence>
<dbReference type="InterPro" id="IPR036286">
    <property type="entry name" value="LexA/Signal_pep-like_sf"/>
</dbReference>
<dbReference type="STRING" id="1549748.WH95_19795"/>
<keyword evidence="6" id="KW-0742">SOS response</keyword>
<dbReference type="GO" id="GO:0009432">
    <property type="term" value="P:SOS response"/>
    <property type="evidence" value="ECO:0007669"/>
    <property type="project" value="UniProtKB-KW"/>
</dbReference>
<keyword evidence="2" id="KW-0227">DNA damage</keyword>
<comment type="similarity">
    <text evidence="1 7">Belongs to the peptidase S24 family.</text>
</comment>
<evidence type="ECO:0000313" key="9">
    <source>
        <dbReference type="EMBL" id="KKJ75177.1"/>
    </source>
</evidence>
<dbReference type="GO" id="GO:0003677">
    <property type="term" value="F:DNA binding"/>
    <property type="evidence" value="ECO:0007669"/>
    <property type="project" value="InterPro"/>
</dbReference>
<dbReference type="GO" id="GO:0006355">
    <property type="term" value="P:regulation of DNA-templated transcription"/>
    <property type="evidence" value="ECO:0007669"/>
    <property type="project" value="InterPro"/>
</dbReference>
<dbReference type="InterPro" id="IPR039418">
    <property type="entry name" value="LexA-like"/>
</dbReference>
<evidence type="ECO:0000259" key="8">
    <source>
        <dbReference type="Pfam" id="PF00717"/>
    </source>
</evidence>
<proteinExistence type="inferred from homology"/>
<dbReference type="SUPFAM" id="SSF51306">
    <property type="entry name" value="LexA/Signal peptidase"/>
    <property type="match status" value="1"/>
</dbReference>
<reference evidence="9 10" key="1">
    <citation type="submission" date="2015-03" db="EMBL/GenBank/DDBJ databases">
        <title>Genome sequence of Kiloniella sp. P1-1, isolated from the gut microflora of Pacific white shrimp, Penaeus vannamei.</title>
        <authorList>
            <person name="Shao Z."/>
            <person name="Wang L."/>
            <person name="Li X."/>
        </authorList>
    </citation>
    <scope>NUCLEOTIDE SEQUENCE [LARGE SCALE GENOMIC DNA]</scope>
    <source>
        <strain evidence="9 10">P1-1</strain>
    </source>
</reference>
<keyword evidence="4 7" id="KW-0068">Autocatalytic cleavage</keyword>
<dbReference type="InterPro" id="IPR006197">
    <property type="entry name" value="Peptidase_S24_LexA"/>
</dbReference>